<dbReference type="PANTHER" id="PTHR10422:SF18">
    <property type="entry name" value="CYTOCHROME C OXIDASE SUBUNIT 1"/>
    <property type="match status" value="1"/>
</dbReference>
<comment type="function">
    <text evidence="6">Component of the cytochrome c oxidase, the last enzyme in the mitochondrial electron transport chain which drives oxidative phosphorylation. The respiratory chain contains 3 multisubunit complexes succinate dehydrogenase (complex II, CII), ubiquinol-cytochrome c oxidoreductase (cytochrome b-c1 complex, complex III, CIII) and cytochrome c oxidase (complex IV, CIV), that cooperate to transfer electrons derived from NADH and succinate to molecular oxygen, creating an electrochemical gradient over the inner membrane that drives transmembrane transport and the ATP synthase. Cytochrome c oxidase is the component of the respiratory chain that catalyzes the reduction of oxygen to water. Electrons originating from reduced cytochrome c in the intermembrane space (IMS) are transferred via the dinuclear copper A center (CU(A)) of subunit 2 and heme A of subunit 1 to the active site in subunit 1, a binuclear center (BNC) formed by heme A3 and copper B (CU(B)). The BNC reduces molecular oxygen to 2 water molecules using 4 electrons from cytochrome c in the IMS and 4 protons from the mitochondrial matrix.</text>
</comment>
<dbReference type="InterPro" id="IPR036927">
    <property type="entry name" value="Cyt_c_oxase-like_su1_sf"/>
</dbReference>
<feature type="transmembrane region" description="Helical" evidence="7">
    <location>
        <begin position="104"/>
        <end position="129"/>
    </location>
</feature>
<dbReference type="SUPFAM" id="SSF81442">
    <property type="entry name" value="Cytochrome c oxidase subunit I-like"/>
    <property type="match status" value="1"/>
</dbReference>
<dbReference type="AlphaFoldDB" id="A0A6B9PRK8"/>
<comment type="subunit">
    <text evidence="2">Component of the cytochrome c oxidase (complex IV, CIV), a multisubunit enzyme composed of a catalytic core of 3 subunits and several supernumerary subunits. The complex exists as a monomer or a dimer and forms supercomplexes (SCs) in the inner mitochondrial membrane with ubiquinol-cytochrome c oxidoreductase (cytochrome b-c1 complex, complex III, CIII).</text>
</comment>
<reference evidence="9" key="1">
    <citation type="submission" date="2019-12" db="EMBL/GenBank/DDBJ databases">
        <authorList>
            <person name="Han H."/>
        </authorList>
    </citation>
    <scope>NUCLEOTIDE SEQUENCE</scope>
</reference>
<keyword evidence="6" id="KW-0813">Transport</keyword>
<dbReference type="CDD" id="cd01663">
    <property type="entry name" value="Cyt_c_Oxidase_I"/>
    <property type="match status" value="1"/>
</dbReference>
<feature type="transmembrane region" description="Helical" evidence="7">
    <location>
        <begin position="184"/>
        <end position="210"/>
    </location>
</feature>
<keyword evidence="3 6" id="KW-0812">Transmembrane</keyword>
<accession>A0A6B9PRK8</accession>
<dbReference type="GO" id="GO:0046872">
    <property type="term" value="F:metal ion binding"/>
    <property type="evidence" value="ECO:0007669"/>
    <property type="project" value="UniProtKB-KW"/>
</dbReference>
<dbReference type="EC" id="7.1.1.9" evidence="6"/>
<dbReference type="InterPro" id="IPR000883">
    <property type="entry name" value="Cyt_C_Oxase_1"/>
</dbReference>
<evidence type="ECO:0000256" key="1">
    <source>
        <dbReference type="ARBA" id="ARBA00004141"/>
    </source>
</evidence>
<proteinExistence type="inferred from homology"/>
<feature type="transmembrane region" description="Helical" evidence="7">
    <location>
        <begin position="356"/>
        <end position="377"/>
    </location>
</feature>
<dbReference type="PROSITE" id="PS50855">
    <property type="entry name" value="COX1"/>
    <property type="match status" value="1"/>
</dbReference>
<dbReference type="PRINTS" id="PR01165">
    <property type="entry name" value="CYCOXIDASEI"/>
</dbReference>
<geneLocation type="mitochondrion" evidence="9"/>
<feature type="transmembrane region" description="Helical" evidence="7">
    <location>
        <begin position="430"/>
        <end position="457"/>
    </location>
</feature>
<keyword evidence="6" id="KW-0408">Iron</keyword>
<keyword evidence="6 9" id="KW-0496">Mitochondrion</keyword>
<keyword evidence="6" id="KW-0186">Copper</keyword>
<gene>
    <name evidence="9" type="primary">cox1</name>
</gene>
<organism evidence="9">
    <name type="scientific">Bryopsis plumosa</name>
    <name type="common">Green alga</name>
    <name type="synonym">Ulva plumosa</name>
    <dbReference type="NCBI Taxonomy" id="3130"/>
    <lineage>
        <taxon>Eukaryota</taxon>
        <taxon>Viridiplantae</taxon>
        <taxon>Chlorophyta</taxon>
        <taxon>core chlorophytes</taxon>
        <taxon>Ulvophyceae</taxon>
        <taxon>TCBD clade</taxon>
        <taxon>Bryopsidales</taxon>
        <taxon>Bryopsidineae</taxon>
        <taxon>Bryopsidaceae</taxon>
        <taxon>Bryopsis</taxon>
    </lineage>
</organism>
<keyword evidence="6" id="KW-0249">Electron transport</keyword>
<feature type="transmembrane region" description="Helical" evidence="7">
    <location>
        <begin position="389"/>
        <end position="410"/>
    </location>
</feature>
<keyword evidence="4 7" id="KW-1133">Transmembrane helix</keyword>
<comment type="catalytic activity">
    <reaction evidence="6">
        <text>4 Fe(II)-[cytochrome c] + O2 + 8 H(+)(in) = 4 Fe(III)-[cytochrome c] + 2 H2O + 4 H(+)(out)</text>
        <dbReference type="Rhea" id="RHEA:11436"/>
        <dbReference type="Rhea" id="RHEA-COMP:10350"/>
        <dbReference type="Rhea" id="RHEA-COMP:14399"/>
        <dbReference type="ChEBI" id="CHEBI:15377"/>
        <dbReference type="ChEBI" id="CHEBI:15378"/>
        <dbReference type="ChEBI" id="CHEBI:15379"/>
        <dbReference type="ChEBI" id="CHEBI:29033"/>
        <dbReference type="ChEBI" id="CHEBI:29034"/>
        <dbReference type="EC" id="7.1.1.9"/>
    </reaction>
</comment>
<name>A0A6B9PRK8_BRYPL</name>
<sequence length="510" mass="56165">MVVRWLFSSSAKDIGYLYLIFAIFSGIIGTALSMIIRAELALPGTQVLSGNYQLYNVVITAHALFMIFFMVMPALMGGFGNILVPVMIGAPDMAFPRLNNISFWLLPVSLLLLLSSALVETGAGTGWTIYPPLSSLVGMPGASVDLAIFSLHVSGLSSLLGSINFITTIFNMRAPGMKMHRVPLFAWSVLITSFLLLLSLPVLAAGITMLLTDRNFNTSFFDPAGGGDPYYFNIFLTYILILPAFGIISHVVSTFSEKPVFGTIGMIYAMASIGILGFIVYAHHMTRAYFTAATMIIAVPTGIKIFSWLATLWAGRITFKTPMLFALGFLFLFTVGGLTGVILSNAGLDIGLHDEHFHYVLSLGAVFAIFSGFYYWLPKITGLMYNETWAQVHFWLLFIGANLTFLPMHWLGLNGMPRRIPDYPTAFASWNLICSYGAYISVASLVVFFAVVIEAFVVARQASRNPWPISQKEKPVAVYSPEWLLSSPMDFHTHPELPVIREPRRSTASN</sequence>
<dbReference type="Pfam" id="PF00115">
    <property type="entry name" value="COX1"/>
    <property type="match status" value="1"/>
</dbReference>
<feature type="domain" description="Cytochrome oxidase subunit I profile" evidence="8">
    <location>
        <begin position="1"/>
        <end position="501"/>
    </location>
</feature>
<dbReference type="GO" id="GO:0020037">
    <property type="term" value="F:heme binding"/>
    <property type="evidence" value="ECO:0007669"/>
    <property type="project" value="InterPro"/>
</dbReference>
<keyword evidence="6" id="KW-0999">Mitochondrion inner membrane</keyword>
<feature type="transmembrane region" description="Helical" evidence="7">
    <location>
        <begin position="16"/>
        <end position="38"/>
    </location>
</feature>
<evidence type="ECO:0000256" key="6">
    <source>
        <dbReference type="RuleBase" id="RU000369"/>
    </source>
</evidence>
<evidence type="ECO:0000256" key="2">
    <source>
        <dbReference type="ARBA" id="ARBA00011164"/>
    </source>
</evidence>
<dbReference type="GO" id="GO:0005743">
    <property type="term" value="C:mitochondrial inner membrane"/>
    <property type="evidence" value="ECO:0007669"/>
    <property type="project" value="UniProtKB-SubCell"/>
</dbReference>
<dbReference type="InterPro" id="IPR033944">
    <property type="entry name" value="Cyt_c_oxase_su1_dom"/>
</dbReference>
<keyword evidence="6" id="KW-0479">Metal-binding</keyword>
<dbReference type="PANTHER" id="PTHR10422">
    <property type="entry name" value="CYTOCHROME C OXIDASE SUBUNIT 1"/>
    <property type="match status" value="1"/>
</dbReference>
<dbReference type="GO" id="GO:0006123">
    <property type="term" value="P:mitochondrial electron transport, cytochrome c to oxygen"/>
    <property type="evidence" value="ECO:0007669"/>
    <property type="project" value="TreeGrafter"/>
</dbReference>
<protein>
    <recommendedName>
        <fullName evidence="6">Cytochrome c oxidase subunit 1</fullName>
        <ecNumber evidence="6">7.1.1.9</ecNumber>
    </recommendedName>
</protein>
<evidence type="ECO:0000313" key="9">
    <source>
        <dbReference type="EMBL" id="QHD44990.1"/>
    </source>
</evidence>
<dbReference type="InterPro" id="IPR023616">
    <property type="entry name" value="Cyt_c_oxase-like_su1_dom"/>
</dbReference>
<evidence type="ECO:0000256" key="3">
    <source>
        <dbReference type="ARBA" id="ARBA00022692"/>
    </source>
</evidence>
<dbReference type="UniPathway" id="UPA00705"/>
<evidence type="ECO:0000259" key="8">
    <source>
        <dbReference type="PROSITE" id="PS50855"/>
    </source>
</evidence>
<keyword evidence="5 6" id="KW-0472">Membrane</keyword>
<feature type="transmembrane region" description="Helical" evidence="7">
    <location>
        <begin position="324"/>
        <end position="344"/>
    </location>
</feature>
<comment type="pathway">
    <text evidence="6">Energy metabolism; oxidative phosphorylation.</text>
</comment>
<dbReference type="EMBL" id="MN853874">
    <property type="protein sequence ID" value="QHD44990.1"/>
    <property type="molecule type" value="Genomic_DNA"/>
</dbReference>
<dbReference type="GO" id="GO:0015990">
    <property type="term" value="P:electron transport coupled proton transport"/>
    <property type="evidence" value="ECO:0007669"/>
    <property type="project" value="TreeGrafter"/>
</dbReference>
<evidence type="ECO:0000256" key="5">
    <source>
        <dbReference type="ARBA" id="ARBA00023136"/>
    </source>
</evidence>
<keyword evidence="6" id="KW-0349">Heme</keyword>
<comment type="subcellular location">
    <subcellularLocation>
        <location evidence="1">Membrane</location>
        <topology evidence="1">Multi-pass membrane protein</topology>
    </subcellularLocation>
    <subcellularLocation>
        <location evidence="6">Mitochondrion inner membrane</location>
        <topology evidence="6">Multi-pass membrane protein</topology>
    </subcellularLocation>
</comment>
<feature type="transmembrane region" description="Helical" evidence="7">
    <location>
        <begin position="149"/>
        <end position="172"/>
    </location>
</feature>
<feature type="transmembrane region" description="Helical" evidence="7">
    <location>
        <begin position="230"/>
        <end position="248"/>
    </location>
</feature>
<feature type="transmembrane region" description="Helical" evidence="7">
    <location>
        <begin position="58"/>
        <end position="84"/>
    </location>
</feature>
<dbReference type="GO" id="GO:0004129">
    <property type="term" value="F:cytochrome-c oxidase activity"/>
    <property type="evidence" value="ECO:0007669"/>
    <property type="project" value="UniProtKB-EC"/>
</dbReference>
<feature type="transmembrane region" description="Helical" evidence="7">
    <location>
        <begin position="260"/>
        <end position="282"/>
    </location>
</feature>
<keyword evidence="6" id="KW-0679">Respiratory chain</keyword>
<comment type="similarity">
    <text evidence="6">Belongs to the heme-copper respiratory oxidase family.</text>
</comment>
<dbReference type="GO" id="GO:0045277">
    <property type="term" value="C:respiratory chain complex IV"/>
    <property type="evidence" value="ECO:0007669"/>
    <property type="project" value="InterPro"/>
</dbReference>
<feature type="transmembrane region" description="Helical" evidence="7">
    <location>
        <begin position="288"/>
        <end position="312"/>
    </location>
</feature>
<dbReference type="Gene3D" id="1.20.210.10">
    <property type="entry name" value="Cytochrome c oxidase-like, subunit I domain"/>
    <property type="match status" value="1"/>
</dbReference>
<evidence type="ECO:0000256" key="4">
    <source>
        <dbReference type="ARBA" id="ARBA00022989"/>
    </source>
</evidence>
<evidence type="ECO:0000256" key="7">
    <source>
        <dbReference type="SAM" id="Phobius"/>
    </source>
</evidence>